<evidence type="ECO:0000313" key="3">
    <source>
        <dbReference type="Proteomes" id="UP000499080"/>
    </source>
</evidence>
<dbReference type="EMBL" id="BGPR01001617">
    <property type="protein sequence ID" value="GBM58006.1"/>
    <property type="molecule type" value="Genomic_DNA"/>
</dbReference>
<reference evidence="2 3" key="1">
    <citation type="journal article" date="2019" name="Sci. Rep.">
        <title>Orb-weaving spider Araneus ventricosus genome elucidates the spidroin gene catalogue.</title>
        <authorList>
            <person name="Kono N."/>
            <person name="Nakamura H."/>
            <person name="Ohtoshi R."/>
            <person name="Moran D.A.P."/>
            <person name="Shinohara A."/>
            <person name="Yoshida Y."/>
            <person name="Fujiwara M."/>
            <person name="Mori M."/>
            <person name="Tomita M."/>
            <person name="Arakawa K."/>
        </authorList>
    </citation>
    <scope>NUCLEOTIDE SEQUENCE [LARGE SCALE GENOMIC DNA]</scope>
</reference>
<dbReference type="AlphaFoldDB" id="A0A4Y2GZ57"/>
<feature type="region of interest" description="Disordered" evidence="1">
    <location>
        <begin position="43"/>
        <end position="66"/>
    </location>
</feature>
<gene>
    <name evidence="2" type="ORF">AVEN_162184_1</name>
</gene>
<keyword evidence="3" id="KW-1185">Reference proteome</keyword>
<protein>
    <submittedName>
        <fullName evidence="2">Uncharacterized protein</fullName>
    </submittedName>
</protein>
<sequence length="108" mass="11780">MGEIFQERREIVDIESHSDLAICNQSQNPGNCVLGQAVMDSGKVSASVPGSKPDSTEGRRVCGPASSKLIRSGPNVQLRCRTHHLTEVRNYEFRPKIALILSQNGSSM</sequence>
<evidence type="ECO:0000313" key="2">
    <source>
        <dbReference type="EMBL" id="GBM58006.1"/>
    </source>
</evidence>
<evidence type="ECO:0000256" key="1">
    <source>
        <dbReference type="SAM" id="MobiDB-lite"/>
    </source>
</evidence>
<proteinExistence type="predicted"/>
<dbReference type="Proteomes" id="UP000499080">
    <property type="component" value="Unassembled WGS sequence"/>
</dbReference>
<accession>A0A4Y2GZ57</accession>
<comment type="caution">
    <text evidence="2">The sequence shown here is derived from an EMBL/GenBank/DDBJ whole genome shotgun (WGS) entry which is preliminary data.</text>
</comment>
<name>A0A4Y2GZ57_ARAVE</name>
<organism evidence="2 3">
    <name type="scientific">Araneus ventricosus</name>
    <name type="common">Orbweaver spider</name>
    <name type="synonym">Epeira ventricosa</name>
    <dbReference type="NCBI Taxonomy" id="182803"/>
    <lineage>
        <taxon>Eukaryota</taxon>
        <taxon>Metazoa</taxon>
        <taxon>Ecdysozoa</taxon>
        <taxon>Arthropoda</taxon>
        <taxon>Chelicerata</taxon>
        <taxon>Arachnida</taxon>
        <taxon>Araneae</taxon>
        <taxon>Araneomorphae</taxon>
        <taxon>Entelegynae</taxon>
        <taxon>Araneoidea</taxon>
        <taxon>Araneidae</taxon>
        <taxon>Araneus</taxon>
    </lineage>
</organism>